<comment type="caution">
    <text evidence="2">The sequence shown here is derived from an EMBL/GenBank/DDBJ whole genome shotgun (WGS) entry which is preliminary data.</text>
</comment>
<evidence type="ECO:0000313" key="2">
    <source>
        <dbReference type="EMBL" id="CAG8485990.1"/>
    </source>
</evidence>
<reference evidence="2" key="1">
    <citation type="submission" date="2021-06" db="EMBL/GenBank/DDBJ databases">
        <authorList>
            <person name="Kallberg Y."/>
            <person name="Tangrot J."/>
            <person name="Rosling A."/>
        </authorList>
    </citation>
    <scope>NUCLEOTIDE SEQUENCE</scope>
    <source>
        <strain evidence="2">MA453B</strain>
    </source>
</reference>
<evidence type="ECO:0000313" key="3">
    <source>
        <dbReference type="Proteomes" id="UP000789405"/>
    </source>
</evidence>
<keyword evidence="3" id="KW-1185">Reference proteome</keyword>
<proteinExistence type="predicted"/>
<accession>A0A9N8WHP4</accession>
<protein>
    <submittedName>
        <fullName evidence="2">16671_t:CDS:1</fullName>
    </submittedName>
</protein>
<dbReference type="AlphaFoldDB" id="A0A9N8WHP4"/>
<dbReference type="EMBL" id="CAJVPY010000662">
    <property type="protein sequence ID" value="CAG8485990.1"/>
    <property type="molecule type" value="Genomic_DNA"/>
</dbReference>
<sequence>MSKMKMFTFEMKKFEGWETALDPDTLCLLSILSFRKTKSDFTYDKQIEHLTISKFVSWIAESTTYEKWKKATSLLKNGLLKARFGVALLLIILLLLLKQQVQGDDVWMFWNNVKLEVDTMKLKQAEKNHSGSILTDGTVLPTPPQSNLTPPSGSDEVSIIGSILPDGIALLAPPQSNFTPPSDSNKVRVPSQIGSILPDGTVLPKPPSQPNFILASDSDEVSFSSSQMTFDDNEVLKKKETLSLVERATLRYGMSKVIDLSAHMQDWFSEIDIQHMVKDHVAVLTVPVLDEEVNTFIADVEKKGGPNKAYKYCLEKHTNSPTNSSCFDLSLICFYSLFEVKDDDDLLVCSEGYTEIDIIIKTCSYIMKGLRKASE</sequence>
<dbReference type="OrthoDB" id="2446638at2759"/>
<evidence type="ECO:0000256" key="1">
    <source>
        <dbReference type="SAM" id="MobiDB-lite"/>
    </source>
</evidence>
<gene>
    <name evidence="2" type="ORF">DERYTH_LOCUS2167</name>
</gene>
<name>A0A9N8WHP4_9GLOM</name>
<dbReference type="Proteomes" id="UP000789405">
    <property type="component" value="Unassembled WGS sequence"/>
</dbReference>
<organism evidence="2 3">
    <name type="scientific">Dentiscutata erythropus</name>
    <dbReference type="NCBI Taxonomy" id="1348616"/>
    <lineage>
        <taxon>Eukaryota</taxon>
        <taxon>Fungi</taxon>
        <taxon>Fungi incertae sedis</taxon>
        <taxon>Mucoromycota</taxon>
        <taxon>Glomeromycotina</taxon>
        <taxon>Glomeromycetes</taxon>
        <taxon>Diversisporales</taxon>
        <taxon>Gigasporaceae</taxon>
        <taxon>Dentiscutata</taxon>
    </lineage>
</organism>
<feature type="region of interest" description="Disordered" evidence="1">
    <location>
        <begin position="133"/>
        <end position="155"/>
    </location>
</feature>